<dbReference type="GO" id="GO:0022857">
    <property type="term" value="F:transmembrane transporter activity"/>
    <property type="evidence" value="ECO:0007669"/>
    <property type="project" value="InterPro"/>
</dbReference>
<keyword evidence="3 6" id="KW-1133">Transmembrane helix</keyword>
<feature type="compositionally biased region" description="Basic and acidic residues" evidence="5">
    <location>
        <begin position="26"/>
        <end position="49"/>
    </location>
</feature>
<comment type="subcellular location">
    <subcellularLocation>
        <location evidence="1">Membrane</location>
        <topology evidence="1">Multi-pass membrane protein</topology>
    </subcellularLocation>
</comment>
<sequence>MKFHLGIAQPDDYYGEVTGTVVMMVERKKDPNDTAEEKPPDDGLKRTKDGILLNPQPQNDPNDPLNWPVWRRDMALLVIGFHSFVIGGQTAVLATGFTSMSEEFGVTQSKLAYLVGAYMLTLGVGSVFFAPTAVLYGKRLVYLVALIVWIVGAIIGGASHSFAMLLVGRVIMGFGGSPTEALPSSSIAEIYFLHERAYRLGIYTLLMLGGKNIVPMIAGFIISNLGWNWLFWIETIIVGMNLVLTFFFVPETFFERPAVPKDKKSIRETELAREARANSLLSHYSKSSKEASRVNSSVDVARASGTGATLSALDADTSTSSQETATASDEKQLQGGDSGDNTEDPSESSEQAAANSATQTPKPKKKATFDLRGTPGYPSAQENDDYFGNFSSHTEHPEPSERPQMQSMSTSMSVLSANALYLKHNLPAIPDMPKKSFVETLRIYYGPLSKDKWWMVALRPFVLFAYPAVLFSTLIYAFSVVWLIVISEVISAMFTPAPYDFPATSVGLMYISTFLGGCLGSAVAGRLSDVLVRAMSRRNNGTYEPEYRLVMVPAIMITVTMGMMGFGWSTFDHDHWIVPAIFLGIQGFGCSLGSTTAITYVVDCYKMFAPEALVCLNLSKNVIGFLFSLFVPEFREHSGAKTTFVVFGCIEIFLCLLGIPIYVYGKRFRHWTDRANMMKRFYVDDS</sequence>
<protein>
    <submittedName>
        <fullName evidence="8">ARAD1D06226p</fullName>
    </submittedName>
</protein>
<organism evidence="8">
    <name type="scientific">Blastobotrys adeninivorans</name>
    <name type="common">Yeast</name>
    <name type="synonym">Arxula adeninivorans</name>
    <dbReference type="NCBI Taxonomy" id="409370"/>
    <lineage>
        <taxon>Eukaryota</taxon>
        <taxon>Fungi</taxon>
        <taxon>Dikarya</taxon>
        <taxon>Ascomycota</taxon>
        <taxon>Saccharomycotina</taxon>
        <taxon>Dipodascomycetes</taxon>
        <taxon>Dipodascales</taxon>
        <taxon>Trichomonascaceae</taxon>
        <taxon>Blastobotrys</taxon>
    </lineage>
</organism>
<dbReference type="Pfam" id="PF07690">
    <property type="entry name" value="MFS_1"/>
    <property type="match status" value="1"/>
</dbReference>
<keyword evidence="2 6" id="KW-0812">Transmembrane</keyword>
<evidence type="ECO:0000256" key="4">
    <source>
        <dbReference type="ARBA" id="ARBA00023136"/>
    </source>
</evidence>
<evidence type="ECO:0000259" key="7">
    <source>
        <dbReference type="PROSITE" id="PS50850"/>
    </source>
</evidence>
<dbReference type="InterPro" id="IPR020846">
    <property type="entry name" value="MFS_dom"/>
</dbReference>
<feature type="compositionally biased region" description="Low complexity" evidence="5">
    <location>
        <begin position="52"/>
        <end position="64"/>
    </location>
</feature>
<dbReference type="InterPro" id="IPR011701">
    <property type="entry name" value="MFS"/>
</dbReference>
<evidence type="ECO:0000256" key="5">
    <source>
        <dbReference type="SAM" id="MobiDB-lite"/>
    </source>
</evidence>
<evidence type="ECO:0000256" key="6">
    <source>
        <dbReference type="SAM" id="Phobius"/>
    </source>
</evidence>
<feature type="compositionally biased region" description="Low complexity" evidence="5">
    <location>
        <begin position="348"/>
        <end position="361"/>
    </location>
</feature>
<feature type="transmembrane region" description="Helical" evidence="6">
    <location>
        <begin position="577"/>
        <end position="602"/>
    </location>
</feature>
<feature type="compositionally biased region" description="Low complexity" evidence="5">
    <location>
        <begin position="314"/>
        <end position="327"/>
    </location>
</feature>
<evidence type="ECO:0000256" key="3">
    <source>
        <dbReference type="ARBA" id="ARBA00022989"/>
    </source>
</evidence>
<feature type="domain" description="Major facilitator superfamily (MFS) profile" evidence="7">
    <location>
        <begin position="75"/>
        <end position="666"/>
    </location>
</feature>
<feature type="transmembrane region" description="Helical" evidence="6">
    <location>
        <begin position="614"/>
        <end position="632"/>
    </location>
</feature>
<dbReference type="PANTHER" id="PTHR23502:SF4">
    <property type="entry name" value="MAJOR FACILITATOR SUPERFAMILY (MFS) PROFILE DOMAIN-CONTAINING PROTEIN-RELATED"/>
    <property type="match status" value="1"/>
</dbReference>
<dbReference type="EMBL" id="HG937694">
    <property type="protein sequence ID" value="CDP37205.1"/>
    <property type="molecule type" value="Genomic_DNA"/>
</dbReference>
<dbReference type="SUPFAM" id="SSF103473">
    <property type="entry name" value="MFS general substrate transporter"/>
    <property type="match status" value="1"/>
</dbReference>
<feature type="transmembrane region" description="Helical" evidence="6">
    <location>
        <begin position="461"/>
        <end position="487"/>
    </location>
</feature>
<feature type="transmembrane region" description="Helical" evidence="6">
    <location>
        <begin position="111"/>
        <end position="134"/>
    </location>
</feature>
<evidence type="ECO:0000256" key="1">
    <source>
        <dbReference type="ARBA" id="ARBA00004141"/>
    </source>
</evidence>
<feature type="transmembrane region" description="Helical" evidence="6">
    <location>
        <begin position="200"/>
        <end position="223"/>
    </location>
</feature>
<feature type="transmembrane region" description="Helical" evidence="6">
    <location>
        <begin position="549"/>
        <end position="571"/>
    </location>
</feature>
<dbReference type="AlphaFoldDB" id="A0A060T7Y8"/>
<feature type="transmembrane region" description="Helical" evidence="6">
    <location>
        <begin position="507"/>
        <end position="528"/>
    </location>
</feature>
<dbReference type="Gene3D" id="1.20.1250.20">
    <property type="entry name" value="MFS general substrate transporter like domains"/>
    <property type="match status" value="2"/>
</dbReference>
<feature type="transmembrane region" description="Helical" evidence="6">
    <location>
        <begin position="74"/>
        <end position="99"/>
    </location>
</feature>
<accession>A0A060T7Y8</accession>
<name>A0A060T7Y8_BLAAD</name>
<feature type="region of interest" description="Disordered" evidence="5">
    <location>
        <begin position="26"/>
        <end position="64"/>
    </location>
</feature>
<dbReference type="PROSITE" id="PS50850">
    <property type="entry name" value="MFS"/>
    <property type="match status" value="1"/>
</dbReference>
<reference evidence="8" key="2">
    <citation type="submission" date="2014-06" db="EMBL/GenBank/DDBJ databases">
        <title>The complete genome of Blastobotrys (Arxula) adeninivorans LS3 - a yeast of biotechnological interest.</title>
        <authorList>
            <person name="Kunze G."/>
            <person name="Gaillardin C."/>
            <person name="Czernicka M."/>
            <person name="Durrens P."/>
            <person name="Martin T."/>
            <person name="Boer E."/>
            <person name="Gabaldon T."/>
            <person name="Cruz J."/>
            <person name="Talla E."/>
            <person name="Marck C."/>
            <person name="Goffeau A."/>
            <person name="Barbe V."/>
            <person name="Baret P."/>
            <person name="Baronian K."/>
            <person name="Beier S."/>
            <person name="Bleykasten C."/>
            <person name="Bode R."/>
            <person name="Casaregola S."/>
            <person name="Despons L."/>
            <person name="Fairhead C."/>
            <person name="Giersberg M."/>
            <person name="Gierski P."/>
            <person name="Hahnel U."/>
            <person name="Hartmann A."/>
            <person name="Jankowska D."/>
            <person name="Jubin C."/>
            <person name="Jung P."/>
            <person name="Lafontaine I."/>
            <person name="Leh-Louis V."/>
            <person name="Lemaire M."/>
            <person name="Marcet-Houben M."/>
            <person name="Mascher M."/>
            <person name="Morel G."/>
            <person name="Richard G.-F."/>
            <person name="Riechen J."/>
            <person name="Sacerdot C."/>
            <person name="Sarkar A."/>
            <person name="Savel G."/>
            <person name="Schacherer J."/>
            <person name="Sherman D."/>
            <person name="Straub M.-L."/>
            <person name="Stein N."/>
            <person name="Thierry A."/>
            <person name="Trautwein-Schult A."/>
            <person name="Westhof E."/>
            <person name="Worch S."/>
            <person name="Dujon B."/>
            <person name="Souciet J.-L."/>
            <person name="Wincker P."/>
            <person name="Scholz U."/>
            <person name="Neuveglise N."/>
        </authorList>
    </citation>
    <scope>NUCLEOTIDE SEQUENCE</scope>
    <source>
        <strain evidence="8">LS3</strain>
    </source>
</reference>
<dbReference type="GO" id="GO:0005886">
    <property type="term" value="C:plasma membrane"/>
    <property type="evidence" value="ECO:0007669"/>
    <property type="project" value="TreeGrafter"/>
</dbReference>
<reference evidence="8" key="1">
    <citation type="submission" date="2014-02" db="EMBL/GenBank/DDBJ databases">
        <authorList>
            <person name="Genoscope - CEA"/>
        </authorList>
    </citation>
    <scope>NUCLEOTIDE SEQUENCE</scope>
    <source>
        <strain evidence="8">LS3</strain>
    </source>
</reference>
<feature type="transmembrane region" description="Helical" evidence="6">
    <location>
        <begin position="140"/>
        <end position="167"/>
    </location>
</feature>
<feature type="transmembrane region" description="Helical" evidence="6">
    <location>
        <begin position="644"/>
        <end position="664"/>
    </location>
</feature>
<feature type="transmembrane region" description="Helical" evidence="6">
    <location>
        <begin position="229"/>
        <end position="249"/>
    </location>
</feature>
<dbReference type="InterPro" id="IPR036259">
    <property type="entry name" value="MFS_trans_sf"/>
</dbReference>
<proteinExistence type="predicted"/>
<dbReference type="PANTHER" id="PTHR23502">
    <property type="entry name" value="MAJOR FACILITATOR SUPERFAMILY"/>
    <property type="match status" value="1"/>
</dbReference>
<keyword evidence="4 6" id="KW-0472">Membrane</keyword>
<gene>
    <name evidence="8" type="ORF">GNLVRS02_ARAD1D06226g</name>
</gene>
<feature type="region of interest" description="Disordered" evidence="5">
    <location>
        <begin position="311"/>
        <end position="409"/>
    </location>
</feature>
<dbReference type="PhylomeDB" id="A0A060T7Y8"/>
<dbReference type="FunFam" id="1.20.1250.20:FF:000396">
    <property type="entry name" value="MFS general substrate transporter"/>
    <property type="match status" value="1"/>
</dbReference>
<evidence type="ECO:0000313" key="8">
    <source>
        <dbReference type="EMBL" id="CDP37205.1"/>
    </source>
</evidence>
<evidence type="ECO:0000256" key="2">
    <source>
        <dbReference type="ARBA" id="ARBA00022692"/>
    </source>
</evidence>